<evidence type="ECO:0000313" key="2">
    <source>
        <dbReference type="Proteomes" id="UP001139447"/>
    </source>
</evidence>
<name>A0A9X2ALF1_9BURK</name>
<dbReference type="AlphaFoldDB" id="A0A9X2ALF1"/>
<reference evidence="1" key="1">
    <citation type="submission" date="2022-03" db="EMBL/GenBank/DDBJ databases">
        <authorList>
            <person name="Woo C.Y."/>
        </authorList>
    </citation>
    <scope>NUCLEOTIDE SEQUENCE</scope>
    <source>
        <strain evidence="1">CYS-02</strain>
    </source>
</reference>
<proteinExistence type="predicted"/>
<organism evidence="1 2">
    <name type="scientific">Variovorax terrae</name>
    <dbReference type="NCBI Taxonomy" id="2923278"/>
    <lineage>
        <taxon>Bacteria</taxon>
        <taxon>Pseudomonadati</taxon>
        <taxon>Pseudomonadota</taxon>
        <taxon>Betaproteobacteria</taxon>
        <taxon>Burkholderiales</taxon>
        <taxon>Comamonadaceae</taxon>
        <taxon>Variovorax</taxon>
    </lineage>
</organism>
<comment type="caution">
    <text evidence="1">The sequence shown here is derived from an EMBL/GenBank/DDBJ whole genome shotgun (WGS) entry which is preliminary data.</text>
</comment>
<evidence type="ECO:0000313" key="1">
    <source>
        <dbReference type="EMBL" id="MCJ0762648.1"/>
    </source>
</evidence>
<dbReference type="RefSeq" id="WP_243305091.1">
    <property type="nucleotide sequence ID" value="NZ_JALGBI010000001.1"/>
</dbReference>
<sequence>MDSNLHDLAMLAIPSEFLPIHRLGTPPHDEWMAVLPDSTEIVVADVNGKPSPIGIEKAIAIVQSRAYLEARARQLLVPLGKEDGEWRLVTIDFGGAAQHHDCEFLMCFAFQVTKTDLADTSPYVEVGFALPVRLSASPSFSPMFILTIQTTAGLDG</sequence>
<accession>A0A9X2ALF1</accession>
<dbReference type="Proteomes" id="UP001139447">
    <property type="component" value="Unassembled WGS sequence"/>
</dbReference>
<dbReference type="EMBL" id="JALGBI010000001">
    <property type="protein sequence ID" value="MCJ0762648.1"/>
    <property type="molecule type" value="Genomic_DNA"/>
</dbReference>
<protein>
    <submittedName>
        <fullName evidence="1">Uncharacterized protein</fullName>
    </submittedName>
</protein>
<gene>
    <name evidence="1" type="ORF">MMF98_05420</name>
</gene>
<keyword evidence="2" id="KW-1185">Reference proteome</keyword>